<keyword evidence="2" id="KW-0503">Monooxygenase</keyword>
<gene>
    <name evidence="4" type="ORF">FRZ61_45430</name>
</gene>
<dbReference type="Proteomes" id="UP000325797">
    <property type="component" value="Chromosome"/>
</dbReference>
<evidence type="ECO:0000259" key="3">
    <source>
        <dbReference type="Pfam" id="PF00296"/>
    </source>
</evidence>
<evidence type="ECO:0000256" key="1">
    <source>
        <dbReference type="ARBA" id="ARBA00023002"/>
    </source>
</evidence>
<accession>A0A5J6N3K8</accession>
<keyword evidence="1" id="KW-0560">Oxidoreductase</keyword>
<dbReference type="Pfam" id="PF00296">
    <property type="entry name" value="Bac_luciferase"/>
    <property type="match status" value="1"/>
</dbReference>
<name>A0A5J6N3K8_9PROT</name>
<dbReference type="GO" id="GO:0004497">
    <property type="term" value="F:monooxygenase activity"/>
    <property type="evidence" value="ECO:0007669"/>
    <property type="project" value="UniProtKB-KW"/>
</dbReference>
<evidence type="ECO:0000313" key="5">
    <source>
        <dbReference type="Proteomes" id="UP000325797"/>
    </source>
</evidence>
<evidence type="ECO:0000313" key="4">
    <source>
        <dbReference type="EMBL" id="QEX24602.1"/>
    </source>
</evidence>
<dbReference type="OrthoDB" id="8477406at2"/>
<dbReference type="EMBL" id="CP042582">
    <property type="protein sequence ID" value="QEX24602.1"/>
    <property type="molecule type" value="Genomic_DNA"/>
</dbReference>
<reference evidence="4 5" key="1">
    <citation type="submission" date="2019-08" db="EMBL/GenBank/DDBJ databases">
        <title>Hyperibacter terrae gen. nov., sp. nov. and Hyperibacter viscosus sp. nov., two new members in the family Rhodospirillaceae isolated from the rhizosphere of Hypericum perforatum.</title>
        <authorList>
            <person name="Noviana Z."/>
        </authorList>
    </citation>
    <scope>NUCLEOTIDE SEQUENCE [LARGE SCALE GENOMIC DNA]</scope>
    <source>
        <strain evidence="4 5">R5959</strain>
    </source>
</reference>
<dbReference type="GO" id="GO:0005829">
    <property type="term" value="C:cytosol"/>
    <property type="evidence" value="ECO:0007669"/>
    <property type="project" value="TreeGrafter"/>
</dbReference>
<dbReference type="RefSeq" id="WP_151119866.1">
    <property type="nucleotide sequence ID" value="NZ_CP042582.1"/>
</dbReference>
<dbReference type="InterPro" id="IPR036661">
    <property type="entry name" value="Luciferase-like_sf"/>
</dbReference>
<dbReference type="GO" id="GO:0016705">
    <property type="term" value="F:oxidoreductase activity, acting on paired donors, with incorporation or reduction of molecular oxygen"/>
    <property type="evidence" value="ECO:0007669"/>
    <property type="project" value="InterPro"/>
</dbReference>
<keyword evidence="5" id="KW-1185">Reference proteome</keyword>
<sequence length="357" mass="40264">MKFTLVINMERLSPEVSMRDVAREVLEMVQMADAGGFEIAWAAEHHGIEMTVSPGPFQLLAWWAAHTSRIRLGTAVVVAPYWHPLRLAGEAALFDLLSGGRLEFGIGRGAYQREFDRLLGGIDQHVGVAYMQEMLPVLKRLWQGDTEHKGQYWSFPTATSVPKPLQRPHPPIWVAARDPGTFDWAVKNDCNIMTWALSRPFAEVELYKERFETALKNNPGVARPAFMTMRHTSVYERPDGWEVPIRCAIRQMGQFENLFKNLGGVTNGFVETLDVSGFANRSEFDLAAMRENLMFGRPDEVIAKLKRYEALGVDYFCYSAAFGQPLAEQKHSLALFIKEVMPEFAAAPAREKRVAAV</sequence>
<dbReference type="SUPFAM" id="SSF51679">
    <property type="entry name" value="Bacterial luciferase-like"/>
    <property type="match status" value="1"/>
</dbReference>
<proteinExistence type="predicted"/>
<dbReference type="KEGG" id="hadh:FRZ61_45430"/>
<evidence type="ECO:0000256" key="2">
    <source>
        <dbReference type="ARBA" id="ARBA00023033"/>
    </source>
</evidence>
<dbReference type="PANTHER" id="PTHR30137:SF8">
    <property type="entry name" value="BLR5498 PROTEIN"/>
    <property type="match status" value="1"/>
</dbReference>
<protein>
    <submittedName>
        <fullName evidence="4">Luciferase</fullName>
    </submittedName>
</protein>
<dbReference type="InterPro" id="IPR011251">
    <property type="entry name" value="Luciferase-like_dom"/>
</dbReference>
<dbReference type="Gene3D" id="3.20.20.30">
    <property type="entry name" value="Luciferase-like domain"/>
    <property type="match status" value="1"/>
</dbReference>
<dbReference type="AlphaFoldDB" id="A0A5J6N3K8"/>
<dbReference type="PANTHER" id="PTHR30137">
    <property type="entry name" value="LUCIFERASE-LIKE MONOOXYGENASE"/>
    <property type="match status" value="1"/>
</dbReference>
<dbReference type="InterPro" id="IPR050766">
    <property type="entry name" value="Bact_Lucif_Oxidored"/>
</dbReference>
<organism evidence="4 5">
    <name type="scientific">Hypericibacter adhaerens</name>
    <dbReference type="NCBI Taxonomy" id="2602016"/>
    <lineage>
        <taxon>Bacteria</taxon>
        <taxon>Pseudomonadati</taxon>
        <taxon>Pseudomonadota</taxon>
        <taxon>Alphaproteobacteria</taxon>
        <taxon>Rhodospirillales</taxon>
        <taxon>Dongiaceae</taxon>
        <taxon>Hypericibacter</taxon>
    </lineage>
</organism>
<feature type="domain" description="Luciferase-like" evidence="3">
    <location>
        <begin position="1"/>
        <end position="314"/>
    </location>
</feature>